<dbReference type="Pfam" id="PF22127">
    <property type="entry name" value="NtdA_N"/>
    <property type="match status" value="1"/>
</dbReference>
<name>A0A4U3B4S0_9BACI</name>
<sequence>MKTLTTISGHSKDNLALLKCLQGETKEKEFEISNILPNHKMKEKLFRENKLKIDIDIEKDIFNYSRKNIQKIEFMPVNRLISQDEVEKIIGVLKDVLPTGQFTSGPFSKKLEEVIGSYLNKKFVIATSSGTDALMVSLLSIGIQPGDEVIMPANSFAATENAVLAVGAK</sequence>
<dbReference type="Pfam" id="PF01041">
    <property type="entry name" value="DegT_DnrJ_EryC1"/>
    <property type="match status" value="1"/>
</dbReference>
<dbReference type="InterPro" id="IPR015424">
    <property type="entry name" value="PyrdxlP-dep_Trfase"/>
</dbReference>
<organism evidence="3 4">
    <name type="scientific">Bacillus wiedmannii</name>
    <dbReference type="NCBI Taxonomy" id="1890302"/>
    <lineage>
        <taxon>Bacteria</taxon>
        <taxon>Bacillati</taxon>
        <taxon>Bacillota</taxon>
        <taxon>Bacilli</taxon>
        <taxon>Bacillales</taxon>
        <taxon>Bacillaceae</taxon>
        <taxon>Bacillus</taxon>
        <taxon>Bacillus cereus group</taxon>
    </lineage>
</organism>
<evidence type="ECO:0000256" key="1">
    <source>
        <dbReference type="ARBA" id="ARBA00022898"/>
    </source>
</evidence>
<dbReference type="EMBL" id="SZON01000325">
    <property type="protein sequence ID" value="TKI96654.1"/>
    <property type="molecule type" value="Genomic_DNA"/>
</dbReference>
<keyword evidence="3" id="KW-0808">Transferase</keyword>
<evidence type="ECO:0000313" key="4">
    <source>
        <dbReference type="Proteomes" id="UP000305222"/>
    </source>
</evidence>
<protein>
    <submittedName>
        <fullName evidence="3">3-oxo-glucose-6-phosphate--glutamate aminotransferase</fullName>
    </submittedName>
</protein>
<dbReference type="Proteomes" id="UP000305222">
    <property type="component" value="Unassembled WGS sequence"/>
</dbReference>
<dbReference type="GO" id="GO:0000271">
    <property type="term" value="P:polysaccharide biosynthetic process"/>
    <property type="evidence" value="ECO:0007669"/>
    <property type="project" value="TreeGrafter"/>
</dbReference>
<dbReference type="Gene3D" id="3.40.640.10">
    <property type="entry name" value="Type I PLP-dependent aspartate aminotransferase-like (Major domain)"/>
    <property type="match status" value="1"/>
</dbReference>
<dbReference type="SUPFAM" id="SSF53383">
    <property type="entry name" value="PLP-dependent transferases"/>
    <property type="match status" value="1"/>
</dbReference>
<dbReference type="PANTHER" id="PTHR30244">
    <property type="entry name" value="TRANSAMINASE"/>
    <property type="match status" value="1"/>
</dbReference>
<feature type="non-terminal residue" evidence="3">
    <location>
        <position position="169"/>
    </location>
</feature>
<dbReference type="GO" id="GO:0008483">
    <property type="term" value="F:transaminase activity"/>
    <property type="evidence" value="ECO:0007669"/>
    <property type="project" value="UniProtKB-KW"/>
</dbReference>
<evidence type="ECO:0000313" key="3">
    <source>
        <dbReference type="EMBL" id="TKI96654.1"/>
    </source>
</evidence>
<dbReference type="AlphaFoldDB" id="A0A4U3B4S0"/>
<reference evidence="3 4" key="1">
    <citation type="journal article" date="2019" name="Environ. Microbiol.">
        <title>An active ?-lactamase is a part of an orchestrated cell wall stress resistance network of Bacillus subtilis and related rhizosphere species.</title>
        <authorList>
            <person name="Bucher T."/>
            <person name="Keren-Paz A."/>
            <person name="Hausser J."/>
            <person name="Olender T."/>
            <person name="Cytryn E."/>
            <person name="Kolodkin-Gal I."/>
        </authorList>
    </citation>
    <scope>NUCLEOTIDE SEQUENCE [LARGE SCALE GENOMIC DNA]</scope>
    <source>
        <strain evidence="3 4">I5</strain>
    </source>
</reference>
<gene>
    <name evidence="3" type="ORF">FC699_09825</name>
</gene>
<dbReference type="InterPro" id="IPR000653">
    <property type="entry name" value="DegT/StrS_aminotransferase"/>
</dbReference>
<accession>A0A4U3B4S0</accession>
<comment type="caution">
    <text evidence="3">The sequence shown here is derived from an EMBL/GenBank/DDBJ whole genome shotgun (WGS) entry which is preliminary data.</text>
</comment>
<dbReference type="InterPro" id="IPR054367">
    <property type="entry name" value="NtdA_N"/>
</dbReference>
<proteinExistence type="predicted"/>
<feature type="domain" description="Oxo-glucose-6-phosphate:glutamate aminotransferase N-terminal" evidence="2">
    <location>
        <begin position="6"/>
        <end position="68"/>
    </location>
</feature>
<keyword evidence="3" id="KW-0032">Aminotransferase</keyword>
<dbReference type="GO" id="GO:0030170">
    <property type="term" value="F:pyridoxal phosphate binding"/>
    <property type="evidence" value="ECO:0007669"/>
    <property type="project" value="TreeGrafter"/>
</dbReference>
<dbReference type="PANTHER" id="PTHR30244:SF36">
    <property type="entry name" value="3-OXO-GLUCOSE-6-PHOSPHATE:GLUTAMATE AMINOTRANSFERASE"/>
    <property type="match status" value="1"/>
</dbReference>
<dbReference type="InterPro" id="IPR015421">
    <property type="entry name" value="PyrdxlP-dep_Trfase_major"/>
</dbReference>
<keyword evidence="1" id="KW-0663">Pyridoxal phosphate</keyword>
<evidence type="ECO:0000259" key="2">
    <source>
        <dbReference type="Pfam" id="PF22127"/>
    </source>
</evidence>